<accession>A0A0L0P778</accession>
<evidence type="ECO:0000313" key="4">
    <source>
        <dbReference type="Proteomes" id="UP000037122"/>
    </source>
</evidence>
<keyword evidence="2" id="KW-0732">Signal</keyword>
<dbReference type="VEuPathDB" id="FungiDB:QG37_00472"/>
<feature type="signal peptide" evidence="2">
    <location>
        <begin position="1"/>
        <end position="30"/>
    </location>
</feature>
<feature type="chain" id="PRO_5005545441" evidence="2">
    <location>
        <begin position="31"/>
        <end position="146"/>
    </location>
</feature>
<dbReference type="AlphaFoldDB" id="A0A0L0P778"/>
<evidence type="ECO:0000313" key="3">
    <source>
        <dbReference type="EMBL" id="KNE02223.1"/>
    </source>
</evidence>
<gene>
    <name evidence="3" type="ORF">QG37_00472</name>
</gene>
<keyword evidence="1" id="KW-0812">Transmembrane</keyword>
<name>A0A0L0P778_CANAR</name>
<sequence>MPPFLSGLSESLRAIFFFLCLVSSPVIELAEDPLPGILLLMILLALSNKEFDKLEEIFLVMEGVLSTEVEVDDGGDSDVFGSGACLSSFAGVGSILLLLLGCLGDRRRANGDAETVSLFMVSKSEAESSDNSKSFGRLLKMDEILF</sequence>
<reference evidence="4" key="1">
    <citation type="journal article" date="2015" name="BMC Genomics">
        <title>Draft genome of a commonly misdiagnosed multidrug resistant pathogen Candida auris.</title>
        <authorList>
            <person name="Chatterjee S."/>
            <person name="Alampalli S.V."/>
            <person name="Nageshan R.K."/>
            <person name="Chettiar S.T."/>
            <person name="Joshi S."/>
            <person name="Tatu U.S."/>
        </authorList>
    </citation>
    <scope>NUCLEOTIDE SEQUENCE [LARGE SCALE GENOMIC DNA]</scope>
    <source>
        <strain evidence="4">6684</strain>
    </source>
</reference>
<dbReference type="Proteomes" id="UP000037122">
    <property type="component" value="Unassembled WGS sequence"/>
</dbReference>
<evidence type="ECO:0000256" key="1">
    <source>
        <dbReference type="SAM" id="Phobius"/>
    </source>
</evidence>
<protein>
    <submittedName>
        <fullName evidence="3">Uncharacterized protein</fullName>
    </submittedName>
</protein>
<evidence type="ECO:0000256" key="2">
    <source>
        <dbReference type="SAM" id="SignalP"/>
    </source>
</evidence>
<comment type="caution">
    <text evidence="3">The sequence shown here is derived from an EMBL/GenBank/DDBJ whole genome shotgun (WGS) entry which is preliminary data.</text>
</comment>
<feature type="transmembrane region" description="Helical" evidence="1">
    <location>
        <begin position="79"/>
        <end position="100"/>
    </location>
</feature>
<dbReference type="EMBL" id="LGST01000004">
    <property type="protein sequence ID" value="KNE02223.1"/>
    <property type="molecule type" value="Genomic_DNA"/>
</dbReference>
<proteinExistence type="predicted"/>
<organism evidence="3 4">
    <name type="scientific">Candidozyma auris</name>
    <name type="common">Yeast</name>
    <name type="synonym">Candida auris</name>
    <dbReference type="NCBI Taxonomy" id="498019"/>
    <lineage>
        <taxon>Eukaryota</taxon>
        <taxon>Fungi</taxon>
        <taxon>Dikarya</taxon>
        <taxon>Ascomycota</taxon>
        <taxon>Saccharomycotina</taxon>
        <taxon>Pichiomycetes</taxon>
        <taxon>Metschnikowiaceae</taxon>
        <taxon>Candidozyma</taxon>
    </lineage>
</organism>
<keyword evidence="1" id="KW-1133">Transmembrane helix</keyword>
<keyword evidence="1" id="KW-0472">Membrane</keyword>